<reference evidence="1 2" key="2">
    <citation type="journal article" date="2022" name="Mol. Ecol. Resour.">
        <title>The genomes of chicory, endive, great burdock and yacon provide insights into Asteraceae paleo-polyploidization history and plant inulin production.</title>
        <authorList>
            <person name="Fan W."/>
            <person name="Wang S."/>
            <person name="Wang H."/>
            <person name="Wang A."/>
            <person name="Jiang F."/>
            <person name="Liu H."/>
            <person name="Zhao H."/>
            <person name="Xu D."/>
            <person name="Zhang Y."/>
        </authorList>
    </citation>
    <scope>NUCLEOTIDE SEQUENCE [LARGE SCALE GENOMIC DNA]</scope>
    <source>
        <strain evidence="2">cv. Punajuju</strain>
        <tissue evidence="1">Leaves</tissue>
    </source>
</reference>
<sequence length="202" mass="23354">MFLTDRREWNWRWRRPVLPPIETEYQIRKSSGNHTSARIRFEESWLKTEEGEITDTDYTVTASSFSERGVSLLACGSSLLVLAEGFRLKRKPMALIKKLRKAVRRCLRNMIIVPEMIGSVVGVDNGKTFNQIEIKPEMIGNYLAEFSISYKPIDTSRQPILQRDTGLGNIFQLAELYFDGFFIRVQIKLKKGSLKLDVFIDD</sequence>
<accession>A0ACB9H1K7</accession>
<gene>
    <name evidence="1" type="ORF">L2E82_01986</name>
</gene>
<protein>
    <submittedName>
        <fullName evidence="1">Uncharacterized protein</fullName>
    </submittedName>
</protein>
<dbReference type="Proteomes" id="UP001055811">
    <property type="component" value="Linkage Group LG01"/>
</dbReference>
<dbReference type="EMBL" id="CM042009">
    <property type="protein sequence ID" value="KAI3789196.1"/>
    <property type="molecule type" value="Genomic_DNA"/>
</dbReference>
<name>A0ACB9H1K7_CICIN</name>
<evidence type="ECO:0000313" key="2">
    <source>
        <dbReference type="Proteomes" id="UP001055811"/>
    </source>
</evidence>
<evidence type="ECO:0000313" key="1">
    <source>
        <dbReference type="EMBL" id="KAI3789196.1"/>
    </source>
</evidence>
<comment type="caution">
    <text evidence="1">The sequence shown here is derived from an EMBL/GenBank/DDBJ whole genome shotgun (WGS) entry which is preliminary data.</text>
</comment>
<proteinExistence type="predicted"/>
<organism evidence="1 2">
    <name type="scientific">Cichorium intybus</name>
    <name type="common">Chicory</name>
    <dbReference type="NCBI Taxonomy" id="13427"/>
    <lineage>
        <taxon>Eukaryota</taxon>
        <taxon>Viridiplantae</taxon>
        <taxon>Streptophyta</taxon>
        <taxon>Embryophyta</taxon>
        <taxon>Tracheophyta</taxon>
        <taxon>Spermatophyta</taxon>
        <taxon>Magnoliopsida</taxon>
        <taxon>eudicotyledons</taxon>
        <taxon>Gunneridae</taxon>
        <taxon>Pentapetalae</taxon>
        <taxon>asterids</taxon>
        <taxon>campanulids</taxon>
        <taxon>Asterales</taxon>
        <taxon>Asteraceae</taxon>
        <taxon>Cichorioideae</taxon>
        <taxon>Cichorieae</taxon>
        <taxon>Cichoriinae</taxon>
        <taxon>Cichorium</taxon>
    </lineage>
</organism>
<reference evidence="2" key="1">
    <citation type="journal article" date="2022" name="Mol. Ecol. Resour.">
        <title>The genomes of chicory, endive, great burdock and yacon provide insights into Asteraceae palaeo-polyploidization history and plant inulin production.</title>
        <authorList>
            <person name="Fan W."/>
            <person name="Wang S."/>
            <person name="Wang H."/>
            <person name="Wang A."/>
            <person name="Jiang F."/>
            <person name="Liu H."/>
            <person name="Zhao H."/>
            <person name="Xu D."/>
            <person name="Zhang Y."/>
        </authorList>
    </citation>
    <scope>NUCLEOTIDE SEQUENCE [LARGE SCALE GENOMIC DNA]</scope>
    <source>
        <strain evidence="2">cv. Punajuju</strain>
    </source>
</reference>
<keyword evidence="2" id="KW-1185">Reference proteome</keyword>